<proteinExistence type="predicted"/>
<name>C0NFW7_AJECG</name>
<dbReference type="InParanoid" id="C0NFW7"/>
<dbReference type="InterPro" id="IPR040976">
    <property type="entry name" value="Pkinase_fungal"/>
</dbReference>
<dbReference type="AlphaFoldDB" id="C0NFW7"/>
<dbReference type="PANTHER" id="PTHR38248:SF2">
    <property type="entry name" value="FUNK1 11"/>
    <property type="match status" value="1"/>
</dbReference>
<sequence length="164" mass="18762">MGDSYFGRLYGVLRPGPRAPLVKAGVGLAESTRPRRPPTRRFGLAFALYRTKFKVWVFNRSAPHSSDILEVHKDSEKFIQMIVGYAMMSYEELGLDVFRTHLSYFTSQQPRPEVDFRRRRADSVLSEKQRLISDQSKRSSIMPKSPDSIYRGRCVEGRLAALGC</sequence>
<dbReference type="HOGENOM" id="CLU_1618513_0_0_1"/>
<accession>C0NFW7</accession>
<evidence type="ECO:0000313" key="2">
    <source>
        <dbReference type="EMBL" id="EEH10138.1"/>
    </source>
</evidence>
<reference evidence="2" key="1">
    <citation type="submission" date="2009-02" db="EMBL/GenBank/DDBJ databases">
        <title>The Genome Sequence of Ajellomyces capsulatus strain G186AR.</title>
        <authorList>
            <consortium name="The Broad Institute Genome Sequencing Platform"/>
            <person name="Champion M."/>
            <person name="Cuomo C."/>
            <person name="Ma L.-J."/>
            <person name="Henn M.R."/>
            <person name="Sil A."/>
            <person name="Goldman B."/>
            <person name="Young S.K."/>
            <person name="Kodira C.D."/>
            <person name="Zeng Q."/>
            <person name="Koehrsen M."/>
            <person name="Alvarado L."/>
            <person name="Berlin A."/>
            <person name="Borenstein D."/>
            <person name="Chen Z."/>
            <person name="Engels R."/>
            <person name="Freedman E."/>
            <person name="Gellesch M."/>
            <person name="Goldberg J."/>
            <person name="Griggs A."/>
            <person name="Gujja S."/>
            <person name="Heiman D."/>
            <person name="Hepburn T."/>
            <person name="Howarth C."/>
            <person name="Jen D."/>
            <person name="Larson L."/>
            <person name="Lewis B."/>
            <person name="Mehta T."/>
            <person name="Park D."/>
            <person name="Pearson M."/>
            <person name="Roberts A."/>
            <person name="Saif S."/>
            <person name="Shea T."/>
            <person name="Shenoy N."/>
            <person name="Sisk P."/>
            <person name="Stolte C."/>
            <person name="Sykes S."/>
            <person name="Walk T."/>
            <person name="White J."/>
            <person name="Yandava C."/>
            <person name="Klein B."/>
            <person name="McEwen J.G."/>
            <person name="Puccia R."/>
            <person name="Goldman G.H."/>
            <person name="Felipe M.S."/>
            <person name="Nino-Vega G."/>
            <person name="San-Blas G."/>
            <person name="Taylor J."/>
            <person name="Mendoza L."/>
            <person name="Galagan J."/>
            <person name="Nusbaum C."/>
            <person name="Birren B."/>
        </authorList>
    </citation>
    <scope>NUCLEOTIDE SEQUENCE</scope>
    <source>
        <strain evidence="2">G186AR</strain>
    </source>
</reference>
<feature type="domain" description="Fungal-type protein kinase" evidence="1">
    <location>
        <begin position="38"/>
        <end position="98"/>
    </location>
</feature>
<dbReference type="Proteomes" id="UP000001631">
    <property type="component" value="Unassembled WGS sequence"/>
</dbReference>
<evidence type="ECO:0000259" key="1">
    <source>
        <dbReference type="Pfam" id="PF17667"/>
    </source>
</evidence>
<dbReference type="PANTHER" id="PTHR38248">
    <property type="entry name" value="FUNK1 6"/>
    <property type="match status" value="1"/>
</dbReference>
<organism evidence="2 3">
    <name type="scientific">Ajellomyces capsulatus (strain G186AR / H82 / ATCC MYA-2454 / RMSCC 2432)</name>
    <name type="common">Darling's disease fungus</name>
    <name type="synonym">Histoplasma capsulatum</name>
    <dbReference type="NCBI Taxonomy" id="447093"/>
    <lineage>
        <taxon>Eukaryota</taxon>
        <taxon>Fungi</taxon>
        <taxon>Dikarya</taxon>
        <taxon>Ascomycota</taxon>
        <taxon>Pezizomycotina</taxon>
        <taxon>Eurotiomycetes</taxon>
        <taxon>Eurotiomycetidae</taxon>
        <taxon>Onygenales</taxon>
        <taxon>Ajellomycetaceae</taxon>
        <taxon>Histoplasma</taxon>
    </lineage>
</organism>
<dbReference type="RefSeq" id="XP_045290618.1">
    <property type="nucleotide sequence ID" value="XM_045428832.1"/>
</dbReference>
<dbReference type="GeneID" id="69034799"/>
<dbReference type="Pfam" id="PF17667">
    <property type="entry name" value="Pkinase_fungal"/>
    <property type="match status" value="1"/>
</dbReference>
<gene>
    <name evidence="2" type="ORF">HCBG_01783</name>
</gene>
<dbReference type="EMBL" id="GG663364">
    <property type="protein sequence ID" value="EEH10138.1"/>
    <property type="molecule type" value="Genomic_DNA"/>
</dbReference>
<keyword evidence="3" id="KW-1185">Reference proteome</keyword>
<evidence type="ECO:0000313" key="3">
    <source>
        <dbReference type="Proteomes" id="UP000001631"/>
    </source>
</evidence>
<dbReference type="STRING" id="447093.C0NFW7"/>
<protein>
    <recommendedName>
        <fullName evidence="1">Fungal-type protein kinase domain-containing protein</fullName>
    </recommendedName>
</protein>